<dbReference type="RefSeq" id="WP_096802600.1">
    <property type="nucleotide sequence ID" value="NZ_CP023563.1"/>
</dbReference>
<reference evidence="5" key="1">
    <citation type="submission" date="2017-09" db="EMBL/GenBank/DDBJ databases">
        <title>Brachybacterium sp. VM2412.</title>
        <authorList>
            <person name="Tak E.J."/>
            <person name="Bae J.-W."/>
        </authorList>
    </citation>
    <scope>NUCLEOTIDE SEQUENCE [LARGE SCALE GENOMIC DNA]</scope>
    <source>
        <strain evidence="5">VM2412</strain>
    </source>
</reference>
<feature type="region of interest" description="Disordered" evidence="2">
    <location>
        <begin position="145"/>
        <end position="170"/>
    </location>
</feature>
<gene>
    <name evidence="4" type="ORF">CFK38_07970</name>
</gene>
<name>A0A291GLU1_9MICO</name>
<proteinExistence type="predicted"/>
<dbReference type="Gene3D" id="2.60.40.1240">
    <property type="match status" value="1"/>
</dbReference>
<evidence type="ECO:0000313" key="4">
    <source>
        <dbReference type="EMBL" id="ATG51473.1"/>
    </source>
</evidence>
<protein>
    <recommendedName>
        <fullName evidence="6">DUF4352 domain-containing protein</fullName>
    </recommendedName>
</protein>
<feature type="compositionally biased region" description="Low complexity" evidence="2">
    <location>
        <begin position="145"/>
        <end position="160"/>
    </location>
</feature>
<feature type="compositionally biased region" description="Low complexity" evidence="2">
    <location>
        <begin position="33"/>
        <end position="60"/>
    </location>
</feature>
<evidence type="ECO:0000256" key="1">
    <source>
        <dbReference type="ARBA" id="ARBA00022729"/>
    </source>
</evidence>
<feature type="transmembrane region" description="Helical" evidence="3">
    <location>
        <begin position="116"/>
        <end position="140"/>
    </location>
</feature>
<evidence type="ECO:0000256" key="2">
    <source>
        <dbReference type="SAM" id="MobiDB-lite"/>
    </source>
</evidence>
<feature type="compositionally biased region" description="Basic and acidic residues" evidence="2">
    <location>
        <begin position="1"/>
        <end position="15"/>
    </location>
</feature>
<accession>A0A291GLU1</accession>
<keyword evidence="1" id="KW-0732">Signal</keyword>
<dbReference type="KEGG" id="brz:CFK38_07970"/>
<feature type="region of interest" description="Disordered" evidence="2">
    <location>
        <begin position="1"/>
        <end position="111"/>
    </location>
</feature>
<feature type="compositionally biased region" description="Pro residues" evidence="2">
    <location>
        <begin position="84"/>
        <end position="106"/>
    </location>
</feature>
<sequence>METDRHASDGDDRHGYSYGEDPLEAAGTGGPRAADSGAADVADPAGAAASADPADGADPSTGTHPATGPRDATAPRAVLRPIPEGFPTPPPRPARPNRRPAPPPEQPATSGRPRGLLIAGISLAAVLLLIVVVGGGVLAVRSFSSADPAPSAAEDPGSPSTAEQSGPGSTEIGEVVLTEVSTEVGVRSIGGSSSRMDPEGEFVIVTFEVENPSSTALRIGDNVSLETADGTFPADHDATLEHTAGSTAFGVIPPDGSQIFHAVFDVPIGAEPTGLHLDLADIGESGTLPLGG</sequence>
<dbReference type="Proteomes" id="UP000218165">
    <property type="component" value="Chromosome"/>
</dbReference>
<keyword evidence="3" id="KW-0812">Transmembrane</keyword>
<dbReference type="AlphaFoldDB" id="A0A291GLU1"/>
<evidence type="ECO:0000313" key="5">
    <source>
        <dbReference type="Proteomes" id="UP000218165"/>
    </source>
</evidence>
<organism evidence="4 5">
    <name type="scientific">Brachybacterium vulturis</name>
    <dbReference type="NCBI Taxonomy" id="2017484"/>
    <lineage>
        <taxon>Bacteria</taxon>
        <taxon>Bacillati</taxon>
        <taxon>Actinomycetota</taxon>
        <taxon>Actinomycetes</taxon>
        <taxon>Micrococcales</taxon>
        <taxon>Dermabacteraceae</taxon>
        <taxon>Brachybacterium</taxon>
    </lineage>
</organism>
<keyword evidence="3" id="KW-0472">Membrane</keyword>
<dbReference type="OrthoDB" id="4794439at2"/>
<evidence type="ECO:0000256" key="3">
    <source>
        <dbReference type="SAM" id="Phobius"/>
    </source>
</evidence>
<dbReference type="InterPro" id="IPR029050">
    <property type="entry name" value="Immunoprotect_excell_Ig-like"/>
</dbReference>
<dbReference type="EMBL" id="CP023563">
    <property type="protein sequence ID" value="ATG51473.1"/>
    <property type="molecule type" value="Genomic_DNA"/>
</dbReference>
<keyword evidence="3" id="KW-1133">Transmembrane helix</keyword>
<evidence type="ECO:0008006" key="6">
    <source>
        <dbReference type="Google" id="ProtNLM"/>
    </source>
</evidence>
<keyword evidence="5" id="KW-1185">Reference proteome</keyword>